<keyword evidence="3" id="KW-0378">Hydrolase</keyword>
<evidence type="ECO:0000313" key="3">
    <source>
        <dbReference type="EMBL" id="MBB5036881.1"/>
    </source>
</evidence>
<dbReference type="InterPro" id="IPR011990">
    <property type="entry name" value="TPR-like_helical_dom_sf"/>
</dbReference>
<keyword evidence="3" id="KW-0645">Protease</keyword>
<dbReference type="InterPro" id="IPR019734">
    <property type="entry name" value="TPR_rpt"/>
</dbReference>
<keyword evidence="2" id="KW-0802">TPR repeat</keyword>
<dbReference type="InterPro" id="IPR051012">
    <property type="entry name" value="CellSynth/LPSAsmb/PSIAsmb"/>
</dbReference>
<dbReference type="Gene3D" id="1.25.40.10">
    <property type="entry name" value="Tetratricopeptide repeat domain"/>
    <property type="match status" value="4"/>
</dbReference>
<accession>A0A7W7YIR4</accession>
<sequence length="2980" mass="331763">MSSRIRTSQPLKVNHQPLPPAKMRFWLKIIGLSLTGMFGTLETRVLAQSEQATRYHDMLLKRPQTGLVLDRFIGAWLETGTSDSLASFLKQRSSTAADLLVLALFHEYEGREQDALKAYTEALTKDNQNASAWLQRAKLEARLLDFEPALKSLDQASAQKPSAELALDIGKMRGRLLLRVGRTEEALKTWQSLLAARPEDEDLTEEVIELQLDEALFQDAANLTSSLIDKTRDPSVKVTRRLLLGDMFMRSSKQKEALKVYSEALAQSGQDTWVEREVLSQIETAFRRGGDLAGLLDHLEKLAKEHPQRTGLIQQRARLQAETGAGDKALATYQELLQRTPGQRELRETYLDLLTRQQKYSEAIAQTKLLQEQNPTDAELHLRLASLQQKQGDIPSAKAALAAYLAQPAIGEYEHLRVARLLESWDLKPETKAAYETLVKAFPESPTAKDAQAHYLHRTGEKEPALTLWRGLANTQDLDQLLAVAQALTTRQESNTAREVLHAHQKTWGQNDRFLTALIAATLTAKDSAVKEGQDAAQLRLQQLTEAVPWALDRVRLAQESGQLDDAIRQATDLMTQAAAIQNTVSKLTDKKNLTIQERALLSALQENLGATEAAEQTLRSSSNEDKLTAQGRLVRLLEKRQDWPRAALEAEKLLSLPEGRTSAHIQRVVDFHNRSGDPEKALARISDWKAISPTASQPWLIEAQILGNTGKTTEAVKVLRTAVRKFEDEEALSVALAAMLNVNGQAAEAQRIYLRFYETAESPEEKKRWVTTLAQSAYSRGELSRILELFKERQRANREDPQAWMALAEIQRVGQNENEYRQALTEASRLQPRDVGLLLQLARAEEESGQWQQSLRTLEKAASLDTSNRSRQQMASVHITYGDENAGYRMLFEIAGGSQMDPKDALRMADAMAAKGDWARLKEFLEPLSLAHPKDYRLAYFKAVALEENGQTPEAIQAFLNLMQLKEELPEIKKASANTNPLTAIYLRMQKAAEENLPSDFKTFMNLMGPGVYQSYYHQYVKRYNVRSSSGVVRLPSTAEELPSLAAHHLIMLSQSLDAAQTAELWQKAAAAGMPNTKQLQHLQIDITRLNIKTAEGATEKSGWDPTLLAYDATRNASELTPEAIQRVYQTFGAKSPNIAFSAALVALRNQPELGSKWMDELLEVYEKRPDAPIDCLYPFSQLLGGGQRINPSDTPAALTDNQKHRFQKLLVAILKAHPVDASRVMPFAYVANALVASGGWKELIVLLEEEIRLFEGDGLKHNSAVKSTMAQFGNSHQTLLEPLPFPVAVAFPSHLALWFYRKDIYNPNPTEDGQPDLAFIEIKPFLSEVKPPLLRMALAYKADDFAQIEKELATRADSPDASQAELLQAAAFAQRRDDHVRAVKLLIQAVASPMDKSLREDVDAALLKSLQLVSSPTPDQLEQGVQSVRRLRTGRLSPQQRDELIGVMTSLKMTEEAAQLARIAAMTPAPASSTRSVSYSSSNSSQIQKLISQGNQEAAMRETLKQLQALLQSNFLNGNVSYAKSEAKKLINLHKAKDAQAMMIEKINPGENAHPNKKREFAGLLEMLDETAKAEAIYENLLETNPKEEESLVRLMIISAKTDPKKAGELLQRMSVKSLGQGFGNELTNLLSNSYDMELESRLSLTETIVQRLELAADEIAAQKNLADTLDWAGSLPSILANTVCNGRNALPYIHARSTRRGASADADDAESPKLKRLLEVHQRLCRALMKHPSLADTGFSWYACARLQEKGELKVVYDDLSQRAQAILKEAAALSRPPAPIRSRYGYSREVTAHWNPTPVEFLLWRAWKEGDSERIEKEILPLADQARGKTESAIYRLQSRLREASAEEFSSLANTYAKTAWPNSNSSYGPQRQLIWLVDRCVERQLPGTVLDNAVLASQKTSSNGYTTYYYLPSFLAMRQRQAPEAPIEDFLKQWLTASLGSETGWEKRMNTWVTNWFSRGGNSNDRAAYNVGQTLQQILDEEGALSLGLKIAGMIGLTKNEAWLANNIYQMRSNVTRNSADLLAFLEATHAFSEVDTFMTLQSSRANHPLTEIIQSVRGKPTILAELREAMAKRQPRTFGTDMVEGMLKEDPSAALSNVAKKRAEQLKSVRPERVATLTALFKSNIPSLKTPETADPELLKALAPLLSVENSAQLSQADSILKATKLSDLNVTDDGFEDQIPRLMHDLVNKDRAKAKALFLQGAKMIEAKATSSGWRGDTWTMGWTYRSELLDDFNDLAPGLPALALAMQLCHEDETGLLILDGRCEEGTWGQTLSETWKKAGGIARPALAVDEMLITLQKELGQTPPTLLALGFYEFFAKLPAGARLPVLKAALKEDTGDTGPLRIELAAAARIFFSTENSSVTNEGVQKQLAELGGTSPAWAHYRQTMLNTKLNPRIRIALATHLCRKELRRPDTDVVRTAMALVAAEHREFHAVSGTFHFPALARAYCRLPLDDVWKKTANEQWEAWLARNSRNNESTNRNRAYNPREEALCAMIGIVARLGHEEATTTLLHSDPNEALEDDPNAFLILVSNGAHEVAKQWLETYWETFLYDPATGVEFTQTLAEQLPKFKTACADRQDLALLGELICTTLKDPPKPSQWSGFMDRNKRVIALVPQMKSTRFADESILARCLEYTAEIYETYLPLKDQYDAVAAKADVLAILELGETWKTFKRMKPLAVSLGMKLWEKGESADLIAKLEKLAQASASGSHSEEVLAYTFSYLAAPILDYLAWHWAKGERCDVQAVITFTDKLIACAPRHEDCYVLGTSILLKSMLHASQGDSTSYAAWQKSLTPADAKALKMAALKRNTFFVCAGFFGKPKPKMSLDDRHKILLQMMTDPWVQAKFPSSGPGVPNLIGMLVNTHKLISLEELPISAPLLGKSLPRKGRTTAEAGDLLAQNGKEDGLPLYDLAIQEAGADQGLRGNYTLRKTDLLERLGRQDEARKLLTELSREPKISAGLKRNVEAALKRLQ</sequence>
<dbReference type="SMART" id="SM00028">
    <property type="entry name" value="TPR"/>
    <property type="match status" value="9"/>
</dbReference>
<evidence type="ECO:0000256" key="2">
    <source>
        <dbReference type="ARBA" id="ARBA00022803"/>
    </source>
</evidence>
<keyword evidence="1" id="KW-0677">Repeat</keyword>
<dbReference type="RefSeq" id="WP_184206230.1">
    <property type="nucleotide sequence ID" value="NZ_JACHIF010000002.1"/>
</dbReference>
<dbReference type="SUPFAM" id="SSF48452">
    <property type="entry name" value="TPR-like"/>
    <property type="match status" value="3"/>
</dbReference>
<dbReference type="PANTHER" id="PTHR45586">
    <property type="entry name" value="TPR REPEAT-CONTAINING PROTEIN PA4667"/>
    <property type="match status" value="1"/>
</dbReference>
<dbReference type="GO" id="GO:0008233">
    <property type="term" value="F:peptidase activity"/>
    <property type="evidence" value="ECO:0007669"/>
    <property type="project" value="UniProtKB-KW"/>
</dbReference>
<evidence type="ECO:0000256" key="1">
    <source>
        <dbReference type="ARBA" id="ARBA00022737"/>
    </source>
</evidence>
<organism evidence="3 4">
    <name type="scientific">Prosthecobacter dejongeii</name>
    <dbReference type="NCBI Taxonomy" id="48465"/>
    <lineage>
        <taxon>Bacteria</taxon>
        <taxon>Pseudomonadati</taxon>
        <taxon>Verrucomicrobiota</taxon>
        <taxon>Verrucomicrobiia</taxon>
        <taxon>Verrucomicrobiales</taxon>
        <taxon>Verrucomicrobiaceae</taxon>
        <taxon>Prosthecobacter</taxon>
    </lineage>
</organism>
<protein>
    <submittedName>
        <fullName evidence="3">Putative Zn-dependent protease</fullName>
    </submittedName>
</protein>
<reference evidence="3 4" key="1">
    <citation type="submission" date="2020-08" db="EMBL/GenBank/DDBJ databases">
        <title>Genomic Encyclopedia of Type Strains, Phase IV (KMG-IV): sequencing the most valuable type-strain genomes for metagenomic binning, comparative biology and taxonomic classification.</title>
        <authorList>
            <person name="Goeker M."/>
        </authorList>
    </citation>
    <scope>NUCLEOTIDE SEQUENCE [LARGE SCALE GENOMIC DNA]</scope>
    <source>
        <strain evidence="3 4">DSM 12251</strain>
    </source>
</reference>
<name>A0A7W7YIR4_9BACT</name>
<dbReference type="PANTHER" id="PTHR45586:SF1">
    <property type="entry name" value="LIPOPOLYSACCHARIDE ASSEMBLY PROTEIN B"/>
    <property type="match status" value="1"/>
</dbReference>
<dbReference type="EMBL" id="JACHIF010000002">
    <property type="protein sequence ID" value="MBB5036881.1"/>
    <property type="molecule type" value="Genomic_DNA"/>
</dbReference>
<dbReference type="Gene3D" id="1.25.40.1040">
    <property type="match status" value="1"/>
</dbReference>
<comment type="caution">
    <text evidence="3">The sequence shown here is derived from an EMBL/GenBank/DDBJ whole genome shotgun (WGS) entry which is preliminary data.</text>
</comment>
<dbReference type="GO" id="GO:0006508">
    <property type="term" value="P:proteolysis"/>
    <property type="evidence" value="ECO:0007669"/>
    <property type="project" value="UniProtKB-KW"/>
</dbReference>
<evidence type="ECO:0000313" key="4">
    <source>
        <dbReference type="Proteomes" id="UP000534294"/>
    </source>
</evidence>
<keyword evidence="4" id="KW-1185">Reference proteome</keyword>
<gene>
    <name evidence="3" type="ORF">HNQ64_001123</name>
</gene>
<dbReference type="Proteomes" id="UP000534294">
    <property type="component" value="Unassembled WGS sequence"/>
</dbReference>
<proteinExistence type="predicted"/>